<name>A0A5J5EZN1_9PEZI</name>
<dbReference type="AlphaFoldDB" id="A0A5J5EZN1"/>
<feature type="active site" description="Nucleophile" evidence="2">
    <location>
        <position position="246"/>
    </location>
</feature>
<feature type="binding site" evidence="3">
    <location>
        <begin position="237"/>
        <end position="248"/>
    </location>
    <ligand>
        <name>substrate</name>
    </ligand>
</feature>
<organism evidence="4 5">
    <name type="scientific">Sphaerosporella brunnea</name>
    <dbReference type="NCBI Taxonomy" id="1250544"/>
    <lineage>
        <taxon>Eukaryota</taxon>
        <taxon>Fungi</taxon>
        <taxon>Dikarya</taxon>
        <taxon>Ascomycota</taxon>
        <taxon>Pezizomycotina</taxon>
        <taxon>Pezizomycetes</taxon>
        <taxon>Pezizales</taxon>
        <taxon>Pyronemataceae</taxon>
        <taxon>Sphaerosporella</taxon>
    </lineage>
</organism>
<protein>
    <submittedName>
        <fullName evidence="4">HIT-like domain-containing protein</fullName>
    </submittedName>
</protein>
<dbReference type="SUPFAM" id="SSF102860">
    <property type="entry name" value="mRNA decapping enzyme DcpS N-terminal domain"/>
    <property type="match status" value="1"/>
</dbReference>
<dbReference type="Pfam" id="PF05652">
    <property type="entry name" value="DcpS"/>
    <property type="match status" value="1"/>
</dbReference>
<evidence type="ECO:0000256" key="1">
    <source>
        <dbReference type="ARBA" id="ARBA00010208"/>
    </source>
</evidence>
<dbReference type="InterPro" id="IPR011145">
    <property type="entry name" value="Scavenger_mRNA_decap_enz_N"/>
</dbReference>
<feature type="binding site" evidence="3">
    <location>
        <position position="173"/>
    </location>
    <ligand>
        <name>substrate</name>
    </ligand>
</feature>
<evidence type="ECO:0000313" key="5">
    <source>
        <dbReference type="Proteomes" id="UP000326924"/>
    </source>
</evidence>
<dbReference type="InParanoid" id="A0A5J5EZN1"/>
<feature type="binding site" evidence="3">
    <location>
        <position position="143"/>
    </location>
    <ligand>
        <name>substrate</name>
    </ligand>
</feature>
<dbReference type="GO" id="GO:0005634">
    <property type="term" value="C:nucleus"/>
    <property type="evidence" value="ECO:0007669"/>
    <property type="project" value="TreeGrafter"/>
</dbReference>
<dbReference type="GO" id="GO:0016787">
    <property type="term" value="F:hydrolase activity"/>
    <property type="evidence" value="ECO:0007669"/>
    <property type="project" value="InterPro"/>
</dbReference>
<dbReference type="InterPro" id="IPR036265">
    <property type="entry name" value="HIT-like_sf"/>
</dbReference>
<sequence>MSVPEIEAIRKFVFERILNQDTRTKSVNLFGAIDSQPAIIIAEKTAFPTDSDILESFSKETHLPALSLIEHNDIYHWFLASLESGELPRCANAKLTLIYPATETHVRKYSAQSLRMVTETAAIYKEFVLPYINTKRENGRLNWVYNILEKKKESESIIIEDTDDREGFMLLPDLKWDRKTMNSLYTMALVRRRDVTSIRDLKKKDAPWLRRLQKNILQGLCSKYPDLEEDQIKLYVHYHPSYYHFHIHAVAVSHDGGSGQAAGKALLLQTVISQLESLGGDQEAGLADVDFTFFLGEESELWQNVFSNMKKGGKTA</sequence>
<evidence type="ECO:0000256" key="3">
    <source>
        <dbReference type="PIRSR" id="PIRSR028973-2"/>
    </source>
</evidence>
<dbReference type="FunFam" id="3.30.428.10:FF:000016">
    <property type="entry name" value="Scavenger mRNA decapping enzyme"/>
    <property type="match status" value="1"/>
</dbReference>
<dbReference type="Pfam" id="PF11969">
    <property type="entry name" value="DcpS_C"/>
    <property type="match status" value="1"/>
</dbReference>
<dbReference type="SUPFAM" id="SSF54197">
    <property type="entry name" value="HIT-like"/>
    <property type="match status" value="1"/>
</dbReference>
<feature type="binding site" evidence="3">
    <location>
        <position position="175"/>
    </location>
    <ligand>
        <name>substrate</name>
    </ligand>
</feature>
<evidence type="ECO:0000313" key="4">
    <source>
        <dbReference type="EMBL" id="KAA8908379.1"/>
    </source>
</evidence>
<reference evidence="4 5" key="1">
    <citation type="submission" date="2019-09" db="EMBL/GenBank/DDBJ databases">
        <title>Draft genome of the ectomycorrhizal ascomycete Sphaerosporella brunnea.</title>
        <authorList>
            <consortium name="DOE Joint Genome Institute"/>
            <person name="Benucci G.M."/>
            <person name="Marozzi G."/>
            <person name="Antonielli L."/>
            <person name="Sanchez S."/>
            <person name="Marco P."/>
            <person name="Wang X."/>
            <person name="Falini L.B."/>
            <person name="Barry K."/>
            <person name="Haridas S."/>
            <person name="Lipzen A."/>
            <person name="Labutti K."/>
            <person name="Grigoriev I.V."/>
            <person name="Murat C."/>
            <person name="Martin F."/>
            <person name="Albertini E."/>
            <person name="Donnini D."/>
            <person name="Bonito G."/>
        </authorList>
    </citation>
    <scope>NUCLEOTIDE SEQUENCE [LARGE SCALE GENOMIC DNA]</scope>
    <source>
        <strain evidence="4 5">Sb_GMNB300</strain>
    </source>
</reference>
<gene>
    <name evidence="4" type="ORF">FN846DRAFT_945680</name>
</gene>
<dbReference type="Gene3D" id="3.30.200.40">
    <property type="entry name" value="Scavenger mRNA decapping enzyme, N-terminal domain"/>
    <property type="match status" value="1"/>
</dbReference>
<feature type="binding site" evidence="3">
    <location>
        <position position="153"/>
    </location>
    <ligand>
        <name>substrate</name>
    </ligand>
</feature>
<dbReference type="EMBL" id="VXIS01000069">
    <property type="protein sequence ID" value="KAA8908379.1"/>
    <property type="molecule type" value="Genomic_DNA"/>
</dbReference>
<dbReference type="PIRSF" id="PIRSF028973">
    <property type="entry name" value="Scavenger_mRNA_decap_enz"/>
    <property type="match status" value="1"/>
</dbReference>
<accession>A0A5J5EZN1</accession>
<dbReference type="GO" id="GO:0000340">
    <property type="term" value="F:RNA 7-methylguanosine cap binding"/>
    <property type="evidence" value="ECO:0007669"/>
    <property type="project" value="TreeGrafter"/>
</dbReference>
<proteinExistence type="inferred from homology"/>
<dbReference type="PANTHER" id="PTHR12978">
    <property type="entry name" value="HISTIDINE TRIAD HIT PROTEIN MEMBER"/>
    <property type="match status" value="1"/>
</dbReference>
<dbReference type="GO" id="GO:0000290">
    <property type="term" value="P:deadenylation-dependent decapping of nuclear-transcribed mRNA"/>
    <property type="evidence" value="ECO:0007669"/>
    <property type="project" value="InterPro"/>
</dbReference>
<evidence type="ECO:0000256" key="2">
    <source>
        <dbReference type="PIRSR" id="PIRSR028973-1"/>
    </source>
</evidence>
<comment type="caution">
    <text evidence="4">The sequence shown here is derived from an EMBL/GenBank/DDBJ whole genome shotgun (WGS) entry which is preliminary data.</text>
</comment>
<dbReference type="GO" id="GO:0000932">
    <property type="term" value="C:P-body"/>
    <property type="evidence" value="ECO:0007669"/>
    <property type="project" value="TreeGrafter"/>
</dbReference>
<keyword evidence="5" id="KW-1185">Reference proteome</keyword>
<dbReference type="Gene3D" id="3.30.428.10">
    <property type="entry name" value="HIT-like"/>
    <property type="match status" value="1"/>
</dbReference>
<dbReference type="OrthoDB" id="10264956at2759"/>
<comment type="similarity">
    <text evidence="1">Belongs to the HIT family.</text>
</comment>
<dbReference type="PANTHER" id="PTHR12978:SF0">
    <property type="entry name" value="M7GPPPX DIPHOSPHATASE"/>
    <property type="match status" value="1"/>
</dbReference>
<dbReference type="InterPro" id="IPR008594">
    <property type="entry name" value="DcpS/DCS2"/>
</dbReference>
<dbReference type="Proteomes" id="UP000326924">
    <property type="component" value="Unassembled WGS sequence"/>
</dbReference>
<dbReference type="FunCoup" id="A0A5J5EZN1">
    <property type="interactions" value="955"/>
</dbReference>